<keyword evidence="2" id="KW-0472">Membrane</keyword>
<dbReference type="SUPFAM" id="SSF54427">
    <property type="entry name" value="NTF2-like"/>
    <property type="match status" value="1"/>
</dbReference>
<feature type="region of interest" description="Disordered" evidence="1">
    <location>
        <begin position="117"/>
        <end position="150"/>
    </location>
</feature>
<accession>A0A1S7LKJ1</accession>
<feature type="domain" description="Tim44-like" evidence="4">
    <location>
        <begin position="219"/>
        <end position="365"/>
    </location>
</feature>
<organism evidence="5">
    <name type="scientific">Magnetococcus massalia (strain MO-1)</name>
    <dbReference type="NCBI Taxonomy" id="451514"/>
    <lineage>
        <taxon>Bacteria</taxon>
        <taxon>Pseudomonadati</taxon>
        <taxon>Pseudomonadota</taxon>
        <taxon>Magnetococcia</taxon>
        <taxon>Magnetococcales</taxon>
        <taxon>Magnetococcaceae</taxon>
        <taxon>Magnetococcus</taxon>
    </lineage>
</organism>
<evidence type="ECO:0000259" key="4">
    <source>
        <dbReference type="SMART" id="SM00978"/>
    </source>
</evidence>
<evidence type="ECO:0000313" key="5">
    <source>
        <dbReference type="EMBL" id="CRH07138.1"/>
    </source>
</evidence>
<dbReference type="PANTHER" id="PTHR41542">
    <property type="entry name" value="BLL5807 PROTEIN"/>
    <property type="match status" value="1"/>
</dbReference>
<dbReference type="EMBL" id="LO017727">
    <property type="protein sequence ID" value="CRH07138.1"/>
    <property type="molecule type" value="Genomic_DNA"/>
</dbReference>
<feature type="transmembrane region" description="Helical" evidence="2">
    <location>
        <begin position="152"/>
        <end position="172"/>
    </location>
</feature>
<dbReference type="AlphaFoldDB" id="A0A1S7LKJ1"/>
<feature type="region of interest" description="Disordered" evidence="1">
    <location>
        <begin position="182"/>
        <end position="208"/>
    </location>
</feature>
<dbReference type="SMART" id="SM00978">
    <property type="entry name" value="Tim44"/>
    <property type="match status" value="1"/>
</dbReference>
<dbReference type="PANTHER" id="PTHR41542:SF1">
    <property type="entry name" value="BLL5807 PROTEIN"/>
    <property type="match status" value="1"/>
</dbReference>
<evidence type="ECO:0000256" key="2">
    <source>
        <dbReference type="SAM" id="Phobius"/>
    </source>
</evidence>
<feature type="signal peptide" evidence="3">
    <location>
        <begin position="1"/>
        <end position="22"/>
    </location>
</feature>
<keyword evidence="2" id="KW-0812">Transmembrane</keyword>
<feature type="compositionally biased region" description="Basic residues" evidence="1">
    <location>
        <begin position="33"/>
        <end position="43"/>
    </location>
</feature>
<dbReference type="InterPro" id="IPR032710">
    <property type="entry name" value="NTF2-like_dom_sf"/>
</dbReference>
<dbReference type="Gene3D" id="3.10.450.240">
    <property type="match status" value="1"/>
</dbReference>
<feature type="chain" id="PRO_5012436113" description="Tim44-like domain-containing protein" evidence="3">
    <location>
        <begin position="23"/>
        <end position="367"/>
    </location>
</feature>
<feature type="region of interest" description="Disordered" evidence="1">
    <location>
        <begin position="32"/>
        <end position="93"/>
    </location>
</feature>
<feature type="compositionally biased region" description="Low complexity" evidence="1">
    <location>
        <begin position="76"/>
        <end position="88"/>
    </location>
</feature>
<keyword evidence="2" id="KW-1133">Transmembrane helix</keyword>
<sequence>MYAKKGSALFGILLMAFFSALSVWPEDAEARMGKKSSFGKRGSRSMSVAPRSTSKRFSGGSAQRSRTQQAAPVNNAAGSRASGAKQQQSGGGMGSALLGGAGGMLLGGMIGSQLAGGGDENAAQPAVDANGNPVKQPAAAQTAAPAQEEQPGGGFGGILMLLLLGGGLFLLLRRFTGRKPAYAGAGHPSGQPMMRDTQQAPQAASKPHPISMGGNSGDMNQTIAQITDEDPNFNEFDFIDGAKRCFEMMQSAWSNYDKNQLAPLLTEQMLQDVDAHASELAEAGHVDMVEQIQFSDASMVEGWREDGSDFLTVRFDVSLVEYVKDNAGNVVDGDPNAPQQVMEYWTFTRNSATQDPNWKLTAIQQSN</sequence>
<keyword evidence="3" id="KW-0732">Signal</keyword>
<name>A0A1S7LKJ1_MAGMO</name>
<proteinExistence type="predicted"/>
<dbReference type="Pfam" id="PF04280">
    <property type="entry name" value="Tim44"/>
    <property type="match status" value="1"/>
</dbReference>
<dbReference type="InterPro" id="IPR007379">
    <property type="entry name" value="Tim44-like_dom"/>
</dbReference>
<feature type="compositionally biased region" description="Polar residues" evidence="1">
    <location>
        <begin position="50"/>
        <end position="72"/>
    </location>
</feature>
<feature type="compositionally biased region" description="Low complexity" evidence="1">
    <location>
        <begin position="136"/>
        <end position="150"/>
    </location>
</feature>
<evidence type="ECO:0000256" key="3">
    <source>
        <dbReference type="SAM" id="SignalP"/>
    </source>
</evidence>
<evidence type="ECO:0000256" key="1">
    <source>
        <dbReference type="SAM" id="MobiDB-lite"/>
    </source>
</evidence>
<protein>
    <recommendedName>
        <fullName evidence="4">Tim44-like domain-containing protein</fullName>
    </recommendedName>
</protein>
<gene>
    <name evidence="5" type="ORF">MAGMO_2992</name>
</gene>
<reference evidence="5" key="1">
    <citation type="submission" date="2015-04" db="EMBL/GenBank/DDBJ databases">
        <authorList>
            <person name="Syromyatnikov M.Y."/>
            <person name="Popov V.N."/>
        </authorList>
    </citation>
    <scope>NUCLEOTIDE SEQUENCE</scope>
    <source>
        <strain evidence="5">MO-1</strain>
    </source>
</reference>
<dbReference type="NCBIfam" id="NF033779">
    <property type="entry name" value="Tim44_TimA_adap"/>
    <property type="match status" value="1"/>
</dbReference>